<evidence type="ECO:0000313" key="1">
    <source>
        <dbReference type="EMBL" id="PON75905.1"/>
    </source>
</evidence>
<dbReference type="AlphaFoldDB" id="A0A2P5DRI7"/>
<organism evidence="1 2">
    <name type="scientific">Parasponia andersonii</name>
    <name type="common">Sponia andersonii</name>
    <dbReference type="NCBI Taxonomy" id="3476"/>
    <lineage>
        <taxon>Eukaryota</taxon>
        <taxon>Viridiplantae</taxon>
        <taxon>Streptophyta</taxon>
        <taxon>Embryophyta</taxon>
        <taxon>Tracheophyta</taxon>
        <taxon>Spermatophyta</taxon>
        <taxon>Magnoliopsida</taxon>
        <taxon>eudicotyledons</taxon>
        <taxon>Gunneridae</taxon>
        <taxon>Pentapetalae</taxon>
        <taxon>rosids</taxon>
        <taxon>fabids</taxon>
        <taxon>Rosales</taxon>
        <taxon>Cannabaceae</taxon>
        <taxon>Parasponia</taxon>
    </lineage>
</organism>
<protein>
    <submittedName>
        <fullName evidence="1">Uncharacterized protein</fullName>
    </submittedName>
</protein>
<comment type="caution">
    <text evidence="1">The sequence shown here is derived from an EMBL/GenBank/DDBJ whole genome shotgun (WGS) entry which is preliminary data.</text>
</comment>
<gene>
    <name evidence="1" type="ORF">PanWU01x14_038560</name>
</gene>
<name>A0A2P5DRI7_PARAD</name>
<feature type="non-terminal residue" evidence="1">
    <location>
        <position position="1"/>
    </location>
</feature>
<keyword evidence="2" id="KW-1185">Reference proteome</keyword>
<accession>A0A2P5DRI7</accession>
<sequence length="56" mass="6548">DKARKVVESEKAICDEDEDGRPNEERMMAIKDLSRLDSRKIIKRTPKFPVFNSKLI</sequence>
<dbReference type="EMBL" id="JXTB01000021">
    <property type="protein sequence ID" value="PON75905.1"/>
    <property type="molecule type" value="Genomic_DNA"/>
</dbReference>
<dbReference type="Proteomes" id="UP000237105">
    <property type="component" value="Unassembled WGS sequence"/>
</dbReference>
<reference evidence="2" key="1">
    <citation type="submission" date="2016-06" db="EMBL/GenBank/DDBJ databases">
        <title>Parallel loss of symbiosis genes in relatives of nitrogen-fixing non-legume Parasponia.</title>
        <authorList>
            <person name="Van Velzen R."/>
            <person name="Holmer R."/>
            <person name="Bu F."/>
            <person name="Rutten L."/>
            <person name="Van Zeijl A."/>
            <person name="Liu W."/>
            <person name="Santuari L."/>
            <person name="Cao Q."/>
            <person name="Sharma T."/>
            <person name="Shen D."/>
            <person name="Roswanjaya Y."/>
            <person name="Wardhani T."/>
            <person name="Kalhor M.S."/>
            <person name="Jansen J."/>
            <person name="Van den Hoogen J."/>
            <person name="Gungor B."/>
            <person name="Hartog M."/>
            <person name="Hontelez J."/>
            <person name="Verver J."/>
            <person name="Yang W.-C."/>
            <person name="Schijlen E."/>
            <person name="Repin R."/>
            <person name="Schilthuizen M."/>
            <person name="Schranz E."/>
            <person name="Heidstra R."/>
            <person name="Miyata K."/>
            <person name="Fedorova E."/>
            <person name="Kohlen W."/>
            <person name="Bisseling T."/>
            <person name="Smit S."/>
            <person name="Geurts R."/>
        </authorList>
    </citation>
    <scope>NUCLEOTIDE SEQUENCE [LARGE SCALE GENOMIC DNA]</scope>
    <source>
        <strain evidence="2">cv. WU1-14</strain>
    </source>
</reference>
<proteinExistence type="predicted"/>
<evidence type="ECO:0000313" key="2">
    <source>
        <dbReference type="Proteomes" id="UP000237105"/>
    </source>
</evidence>